<sequence>MKAILLTQGQILQFNVGLPTPVWHLFSMMKLIHSSLGGGGGG</sequence>
<protein>
    <submittedName>
        <fullName evidence="1">Pco130820</fullName>
    </submittedName>
</protein>
<name>A0A0A9FBG8_ARUDO</name>
<reference evidence="1" key="2">
    <citation type="journal article" date="2015" name="Data Brief">
        <title>Shoot transcriptome of the giant reed, Arundo donax.</title>
        <authorList>
            <person name="Barrero R.A."/>
            <person name="Guerrero F.D."/>
            <person name="Moolhuijzen P."/>
            <person name="Goolsby J.A."/>
            <person name="Tidwell J."/>
            <person name="Bellgard S.E."/>
            <person name="Bellgard M.I."/>
        </authorList>
    </citation>
    <scope>NUCLEOTIDE SEQUENCE</scope>
    <source>
        <tissue evidence="1">Shoot tissue taken approximately 20 cm above the soil surface</tissue>
    </source>
</reference>
<proteinExistence type="predicted"/>
<accession>A0A0A9FBG8</accession>
<dbReference type="AlphaFoldDB" id="A0A0A9FBG8"/>
<organism evidence="1">
    <name type="scientific">Arundo donax</name>
    <name type="common">Giant reed</name>
    <name type="synonym">Donax arundinaceus</name>
    <dbReference type="NCBI Taxonomy" id="35708"/>
    <lineage>
        <taxon>Eukaryota</taxon>
        <taxon>Viridiplantae</taxon>
        <taxon>Streptophyta</taxon>
        <taxon>Embryophyta</taxon>
        <taxon>Tracheophyta</taxon>
        <taxon>Spermatophyta</taxon>
        <taxon>Magnoliopsida</taxon>
        <taxon>Liliopsida</taxon>
        <taxon>Poales</taxon>
        <taxon>Poaceae</taxon>
        <taxon>PACMAD clade</taxon>
        <taxon>Arundinoideae</taxon>
        <taxon>Arundineae</taxon>
        <taxon>Arundo</taxon>
    </lineage>
</organism>
<evidence type="ECO:0000313" key="1">
    <source>
        <dbReference type="EMBL" id="JAE10400.1"/>
    </source>
</evidence>
<reference evidence="1" key="1">
    <citation type="submission" date="2014-09" db="EMBL/GenBank/DDBJ databases">
        <authorList>
            <person name="Magalhaes I.L.F."/>
            <person name="Oliveira U."/>
            <person name="Santos F.R."/>
            <person name="Vidigal T.H.D.A."/>
            <person name="Brescovit A.D."/>
            <person name="Santos A.J."/>
        </authorList>
    </citation>
    <scope>NUCLEOTIDE SEQUENCE</scope>
    <source>
        <tissue evidence="1">Shoot tissue taken approximately 20 cm above the soil surface</tissue>
    </source>
</reference>
<dbReference type="EMBL" id="GBRH01187496">
    <property type="protein sequence ID" value="JAE10400.1"/>
    <property type="molecule type" value="Transcribed_RNA"/>
</dbReference>